<evidence type="ECO:0000313" key="2">
    <source>
        <dbReference type="EMBL" id="CAE0127682.1"/>
    </source>
</evidence>
<name>A0A7S3BAG0_9EUKA</name>
<dbReference type="EMBL" id="HBHX01048253">
    <property type="protein sequence ID" value="CAE0127682.1"/>
    <property type="molecule type" value="Transcribed_RNA"/>
</dbReference>
<keyword evidence="1" id="KW-0812">Transmembrane</keyword>
<proteinExistence type="predicted"/>
<keyword evidence="1" id="KW-1133">Transmembrane helix</keyword>
<accession>A0A7S3BAG0</accession>
<dbReference type="AlphaFoldDB" id="A0A7S3BAG0"/>
<reference evidence="2" key="1">
    <citation type="submission" date="2021-01" db="EMBL/GenBank/DDBJ databases">
        <authorList>
            <person name="Corre E."/>
            <person name="Pelletier E."/>
            <person name="Niang G."/>
            <person name="Scheremetjew M."/>
            <person name="Finn R."/>
            <person name="Kale V."/>
            <person name="Holt S."/>
            <person name="Cochrane G."/>
            <person name="Meng A."/>
            <person name="Brown T."/>
            <person name="Cohen L."/>
        </authorList>
    </citation>
    <scope>NUCLEOTIDE SEQUENCE</scope>
    <source>
        <strain evidence="2">CCMP281</strain>
    </source>
</reference>
<organism evidence="2">
    <name type="scientific">Haptolina ericina</name>
    <dbReference type="NCBI Taxonomy" id="156174"/>
    <lineage>
        <taxon>Eukaryota</taxon>
        <taxon>Haptista</taxon>
        <taxon>Haptophyta</taxon>
        <taxon>Prymnesiophyceae</taxon>
        <taxon>Prymnesiales</taxon>
        <taxon>Prymnesiaceae</taxon>
        <taxon>Haptolina</taxon>
    </lineage>
</organism>
<keyword evidence="1" id="KW-0472">Membrane</keyword>
<gene>
    <name evidence="2" type="ORF">HERI1096_LOCUS26736</name>
</gene>
<evidence type="ECO:0000256" key="1">
    <source>
        <dbReference type="SAM" id="Phobius"/>
    </source>
</evidence>
<sequence length="101" mass="10628">MSTLASSASGPIQPQPATASHTVELARGWLLGTRTAVRAWGRFATGVAVNSWEVIGNPNDDRMVRVGALVIILSVVLCYSGIVSLLIHKASGLPFSVGRSR</sequence>
<feature type="transmembrane region" description="Helical" evidence="1">
    <location>
        <begin position="66"/>
        <end position="87"/>
    </location>
</feature>
<protein>
    <submittedName>
        <fullName evidence="2">Uncharacterized protein</fullName>
    </submittedName>
</protein>